<proteinExistence type="predicted"/>
<reference evidence="1" key="1">
    <citation type="submission" date="2012-01" db="EMBL/GenBank/DDBJ databases">
        <authorList>
            <person name="Summers A.O."/>
            <person name="Wireman J."/>
        </authorList>
    </citation>
    <scope>NUCLEOTIDE SEQUENCE</scope>
    <source>
        <strain evidence="1">LST424C</strain>
        <plasmid evidence="1">pLST424C-61</plasmid>
    </source>
</reference>
<dbReference type="AlphaFoldDB" id="I3W286"/>
<name>I3W286_ECOLX</name>
<sequence length="157" mass="18807">MTQGVRLHNAALWLVRQLQVLIQESGMENMMKTMREHFPARTEVIEQSLDMFGIKRNEDGTLLFPRHSDKRFPVARIRKRLAAYGWRGERLNKEVARIVAGPDILPDRREYSIIFPYGWEKKQLTREMRRMFPRKTGRRVLIMLDELHQFIDSREKQ</sequence>
<dbReference type="EMBL" id="JQ418533">
    <property type="protein sequence ID" value="AFK89713.1"/>
    <property type="molecule type" value="Genomic_DNA"/>
</dbReference>
<organism evidence="1">
    <name type="scientific">Escherichia coli</name>
    <dbReference type="NCBI Taxonomy" id="562"/>
    <lineage>
        <taxon>Bacteria</taxon>
        <taxon>Pseudomonadati</taxon>
        <taxon>Pseudomonadota</taxon>
        <taxon>Gammaproteobacteria</taxon>
        <taxon>Enterobacterales</taxon>
        <taxon>Enterobacteriaceae</taxon>
        <taxon>Escherichia</taxon>
    </lineage>
</organism>
<accession>I3W286</accession>
<protein>
    <submittedName>
        <fullName evidence="1">Uncharacterized protein</fullName>
    </submittedName>
</protein>
<evidence type="ECO:0000313" key="1">
    <source>
        <dbReference type="EMBL" id="AFK89713.1"/>
    </source>
</evidence>
<geneLocation type="plasmid" evidence="1">
    <name>pLST424C-61</name>
</geneLocation>
<keyword evidence="1" id="KW-0614">Plasmid</keyword>